<name>A0A939J9E7_9HYPH</name>
<sequence length="213" mass="23492">MPSSPLQNRVLPTGEIIATSSRGLFFGNRGGRLHDPSTRILLSRRWTSKRWICCCLSFKGRQRQVMGPGYTELFFLDEVTALASGHRPCFECRRQDAKAFGAAFSQGQDAPAPLKADAIDMILHEERLARPRPFLVPDEIKALPDGTMVLSDDQVLALRDGASWAWSEDGYRLDKPIAELAKIKGASVELVTPPSIVAALRHGFQPAWHPSAA</sequence>
<reference evidence="1" key="1">
    <citation type="submission" date="2021-03" db="EMBL/GenBank/DDBJ databases">
        <title>Roseibium sp. CAU 1637 isolated from Incheon.</title>
        <authorList>
            <person name="Kim W."/>
        </authorList>
    </citation>
    <scope>NUCLEOTIDE SEQUENCE</scope>
    <source>
        <strain evidence="1">CAU 1637</strain>
    </source>
</reference>
<comment type="caution">
    <text evidence="1">The sequence shown here is derived from an EMBL/GenBank/DDBJ whole genome shotgun (WGS) entry which is preliminary data.</text>
</comment>
<protein>
    <submittedName>
        <fullName evidence="1">Uncharacterized protein</fullName>
    </submittedName>
</protein>
<proteinExistence type="predicted"/>
<dbReference type="Proteomes" id="UP000664779">
    <property type="component" value="Unassembled WGS sequence"/>
</dbReference>
<dbReference type="EMBL" id="JAFLNF010000004">
    <property type="protein sequence ID" value="MBO0345819.1"/>
    <property type="molecule type" value="Genomic_DNA"/>
</dbReference>
<keyword evidence="2" id="KW-1185">Reference proteome</keyword>
<dbReference type="AlphaFoldDB" id="A0A939J9E7"/>
<gene>
    <name evidence="1" type="ORF">J0X15_11365</name>
</gene>
<dbReference type="RefSeq" id="WP_206940735.1">
    <property type="nucleotide sequence ID" value="NZ_JAFLNF010000004.1"/>
</dbReference>
<evidence type="ECO:0000313" key="1">
    <source>
        <dbReference type="EMBL" id="MBO0345819.1"/>
    </source>
</evidence>
<accession>A0A939J9E7</accession>
<organism evidence="1 2">
    <name type="scientific">Roseibium limicola</name>
    <dbReference type="NCBI Taxonomy" id="2816037"/>
    <lineage>
        <taxon>Bacteria</taxon>
        <taxon>Pseudomonadati</taxon>
        <taxon>Pseudomonadota</taxon>
        <taxon>Alphaproteobacteria</taxon>
        <taxon>Hyphomicrobiales</taxon>
        <taxon>Stappiaceae</taxon>
        <taxon>Roseibium</taxon>
    </lineage>
</organism>
<evidence type="ECO:0000313" key="2">
    <source>
        <dbReference type="Proteomes" id="UP000664779"/>
    </source>
</evidence>